<dbReference type="Proteomes" id="UP000251960">
    <property type="component" value="Chromosome 8"/>
</dbReference>
<accession>A0A3L6DVS2</accession>
<dbReference type="PANTHER" id="PTHR33710">
    <property type="entry name" value="BNAC02G09200D PROTEIN"/>
    <property type="match status" value="1"/>
</dbReference>
<dbReference type="SUPFAM" id="SSF56219">
    <property type="entry name" value="DNase I-like"/>
    <property type="match status" value="1"/>
</dbReference>
<evidence type="ECO:0000313" key="2">
    <source>
        <dbReference type="EMBL" id="PWZ12203.1"/>
    </source>
</evidence>
<proteinExistence type="predicted"/>
<sequence length="158" mass="18757">MVVYGVAQPEHKDRFFAEFVNTYRNECLPSLIGGDFNITRSPQEKSNDRYDSRWLNLFNACIQTLNLRELEMQGRKFTWMSARENPTFEKLDRFLVSSEWEHEFPLALVQSLYSENSDHTPLLLQNGNASYRGKNQRFRIELEWLHRDGFQEMVAEVE</sequence>
<feature type="domain" description="Endonuclease/exonuclease/phosphatase" evidence="1">
    <location>
        <begin position="5"/>
        <end position="109"/>
    </location>
</feature>
<dbReference type="Gene3D" id="3.60.10.10">
    <property type="entry name" value="Endonuclease/exonuclease/phosphatase"/>
    <property type="match status" value="1"/>
</dbReference>
<dbReference type="PANTHER" id="PTHR33710:SF72">
    <property type="entry name" value="OS04G0204200 PROTEIN"/>
    <property type="match status" value="1"/>
</dbReference>
<dbReference type="InterPro" id="IPR036691">
    <property type="entry name" value="Endo/exonu/phosph_ase_sf"/>
</dbReference>
<dbReference type="EMBL" id="NCVQ01000009">
    <property type="protein sequence ID" value="PWZ12203.1"/>
    <property type="molecule type" value="Genomic_DNA"/>
</dbReference>
<comment type="caution">
    <text evidence="2">The sequence shown here is derived from an EMBL/GenBank/DDBJ whole genome shotgun (WGS) entry which is preliminary data.</text>
</comment>
<evidence type="ECO:0000259" key="1">
    <source>
        <dbReference type="Pfam" id="PF03372"/>
    </source>
</evidence>
<organism evidence="2">
    <name type="scientific">Zea mays</name>
    <name type="common">Maize</name>
    <dbReference type="NCBI Taxonomy" id="4577"/>
    <lineage>
        <taxon>Eukaryota</taxon>
        <taxon>Viridiplantae</taxon>
        <taxon>Streptophyta</taxon>
        <taxon>Embryophyta</taxon>
        <taxon>Tracheophyta</taxon>
        <taxon>Spermatophyta</taxon>
        <taxon>Magnoliopsida</taxon>
        <taxon>Liliopsida</taxon>
        <taxon>Poales</taxon>
        <taxon>Poaceae</taxon>
        <taxon>PACMAD clade</taxon>
        <taxon>Panicoideae</taxon>
        <taxon>Andropogonodae</taxon>
        <taxon>Andropogoneae</taxon>
        <taxon>Tripsacinae</taxon>
        <taxon>Zea</taxon>
    </lineage>
</organism>
<protein>
    <recommendedName>
        <fullName evidence="1">Endonuclease/exonuclease/phosphatase domain-containing protein</fullName>
    </recommendedName>
</protein>
<dbReference type="GO" id="GO:0003824">
    <property type="term" value="F:catalytic activity"/>
    <property type="evidence" value="ECO:0007669"/>
    <property type="project" value="InterPro"/>
</dbReference>
<gene>
    <name evidence="2" type="ORF">Zm00014a_002255</name>
</gene>
<dbReference type="InterPro" id="IPR005135">
    <property type="entry name" value="Endo/exonuclease/phosphatase"/>
</dbReference>
<dbReference type="AlphaFoldDB" id="A0A3L6DVS2"/>
<dbReference type="Pfam" id="PF03372">
    <property type="entry name" value="Exo_endo_phos"/>
    <property type="match status" value="1"/>
</dbReference>
<reference evidence="2" key="1">
    <citation type="journal article" date="2018" name="Nat. Genet.">
        <title>Extensive intraspecific gene order and gene structural variations between Mo17 and other maize genomes.</title>
        <authorList>
            <person name="Sun S."/>
            <person name="Zhou Y."/>
            <person name="Chen J."/>
            <person name="Shi J."/>
            <person name="Zhao H."/>
            <person name="Zhao H."/>
            <person name="Song W."/>
            <person name="Zhang M."/>
            <person name="Cui Y."/>
            <person name="Dong X."/>
            <person name="Liu H."/>
            <person name="Ma X."/>
            <person name="Jiao Y."/>
            <person name="Wang B."/>
            <person name="Wei X."/>
            <person name="Stein J.C."/>
            <person name="Glaubitz J.C."/>
            <person name="Lu F."/>
            <person name="Yu G."/>
            <person name="Liang C."/>
            <person name="Fengler K."/>
            <person name="Li B."/>
            <person name="Rafalski A."/>
            <person name="Schnable P.S."/>
            <person name="Ware D.H."/>
            <person name="Buckler E.S."/>
            <person name="Lai J."/>
        </authorList>
    </citation>
    <scope>NUCLEOTIDE SEQUENCE [LARGE SCALE GENOMIC DNA]</scope>
    <source>
        <tissue evidence="2">Seedling</tissue>
    </source>
</reference>
<name>A0A3L6DVS2_MAIZE</name>